<feature type="transmembrane region" description="Helical" evidence="1">
    <location>
        <begin position="34"/>
        <end position="53"/>
    </location>
</feature>
<feature type="transmembrane region" description="Helical" evidence="1">
    <location>
        <begin position="121"/>
        <end position="139"/>
    </location>
</feature>
<reference evidence="2 3" key="1">
    <citation type="submission" date="2020-10" db="EMBL/GenBank/DDBJ databases">
        <title>Bacillus sp. HD4P25, an endophyte from a halophyte.</title>
        <authorList>
            <person name="Sun J.-Q."/>
        </authorList>
    </citation>
    <scope>NUCLEOTIDE SEQUENCE [LARGE SCALE GENOMIC DNA]</scope>
    <source>
        <strain evidence="2 3">YIM 93174</strain>
    </source>
</reference>
<feature type="transmembrane region" description="Helical" evidence="1">
    <location>
        <begin position="6"/>
        <end position="27"/>
    </location>
</feature>
<feature type="transmembrane region" description="Helical" evidence="1">
    <location>
        <begin position="151"/>
        <end position="171"/>
    </location>
</feature>
<proteinExistence type="predicted"/>
<gene>
    <name evidence="2" type="ORF">IMZ08_04150</name>
</gene>
<evidence type="ECO:0000313" key="2">
    <source>
        <dbReference type="EMBL" id="MBE4907251.1"/>
    </source>
</evidence>
<feature type="transmembrane region" description="Helical" evidence="1">
    <location>
        <begin position="59"/>
        <end position="79"/>
    </location>
</feature>
<keyword evidence="1" id="KW-0472">Membrane</keyword>
<evidence type="ECO:0000313" key="3">
    <source>
        <dbReference type="Proteomes" id="UP001516662"/>
    </source>
</evidence>
<dbReference type="EMBL" id="JADCLJ010000007">
    <property type="protein sequence ID" value="MBE4907251.1"/>
    <property type="molecule type" value="Genomic_DNA"/>
</dbReference>
<sequence length="182" mass="20706">MITFLIILAEICFWIFILAGLVTRYILKKEKLSIWLLGSTPLIDLLLLVFTVIDLKSGGQATFVHALAAIYIGVSIAFGKQMITWADRQFKYYVLKIDERPGKLYGVERGKKEIEGFFRHVLAYLIGAALLMGMHYLARNSTDTEALLGTLRTWSVVLGIDFLISFSYYLFPNSKKEKVKKV</sequence>
<dbReference type="Proteomes" id="UP001516662">
    <property type="component" value="Unassembled WGS sequence"/>
</dbReference>
<keyword evidence="1" id="KW-0812">Transmembrane</keyword>
<evidence type="ECO:0000256" key="1">
    <source>
        <dbReference type="SAM" id="Phobius"/>
    </source>
</evidence>
<evidence type="ECO:0008006" key="4">
    <source>
        <dbReference type="Google" id="ProtNLM"/>
    </source>
</evidence>
<protein>
    <recommendedName>
        <fullName evidence="4">Integral inner membrane protein</fullName>
    </recommendedName>
</protein>
<keyword evidence="3" id="KW-1185">Reference proteome</keyword>
<comment type="caution">
    <text evidence="2">The sequence shown here is derived from an EMBL/GenBank/DDBJ whole genome shotgun (WGS) entry which is preliminary data.</text>
</comment>
<dbReference type="RefSeq" id="WP_193534719.1">
    <property type="nucleotide sequence ID" value="NZ_JADCLJ010000007.1"/>
</dbReference>
<keyword evidence="1" id="KW-1133">Transmembrane helix</keyword>
<organism evidence="2 3">
    <name type="scientific">Litchfieldia luteola</name>
    <dbReference type="NCBI Taxonomy" id="682179"/>
    <lineage>
        <taxon>Bacteria</taxon>
        <taxon>Bacillati</taxon>
        <taxon>Bacillota</taxon>
        <taxon>Bacilli</taxon>
        <taxon>Bacillales</taxon>
        <taxon>Bacillaceae</taxon>
        <taxon>Litchfieldia</taxon>
    </lineage>
</organism>
<accession>A0ABR9QFH7</accession>
<name>A0ABR9QFH7_9BACI</name>